<keyword evidence="2" id="KW-1185">Reference proteome</keyword>
<evidence type="ECO:0000313" key="1">
    <source>
        <dbReference type="EMBL" id="AQQ09702.1"/>
    </source>
</evidence>
<gene>
    <name evidence="1" type="ORF">L21SP3_01512</name>
</gene>
<dbReference type="Proteomes" id="UP000188273">
    <property type="component" value="Chromosome"/>
</dbReference>
<sequence length="173" mass="20535">MTRSLIAITAVLFIFGCENQYTVVTEQGSKDLPLSKALDNAETEQELWNLHSKAVEEEDKKRIEAYIQKHYNHKTEQLEKRELNASSEYLKKQNKRRMDYVKSHFLSKEMKELILQGGYKKGMTKEQFRASRGKPTDITEFKNNEGEMFEVWTEGLFNERKFYFKNGKLDFWD</sequence>
<dbReference type="PROSITE" id="PS51257">
    <property type="entry name" value="PROKAR_LIPOPROTEIN"/>
    <property type="match status" value="1"/>
</dbReference>
<proteinExistence type="predicted"/>
<dbReference type="AlphaFoldDB" id="A0A1Q2HQM1"/>
<dbReference type="STRING" id="1940790.L21SP3_01512"/>
<dbReference type="KEGG" id="pbu:L21SP3_01512"/>
<protein>
    <submittedName>
        <fullName evidence="1">Uncharacterized protein</fullName>
    </submittedName>
</protein>
<organism evidence="1 2">
    <name type="scientific">Sedimentisphaera cyanobacteriorum</name>
    <dbReference type="NCBI Taxonomy" id="1940790"/>
    <lineage>
        <taxon>Bacteria</taxon>
        <taxon>Pseudomonadati</taxon>
        <taxon>Planctomycetota</taxon>
        <taxon>Phycisphaerae</taxon>
        <taxon>Sedimentisphaerales</taxon>
        <taxon>Sedimentisphaeraceae</taxon>
        <taxon>Sedimentisphaera</taxon>
    </lineage>
</organism>
<dbReference type="EMBL" id="CP019633">
    <property type="protein sequence ID" value="AQQ09702.1"/>
    <property type="molecule type" value="Genomic_DNA"/>
</dbReference>
<evidence type="ECO:0000313" key="2">
    <source>
        <dbReference type="Proteomes" id="UP000188273"/>
    </source>
</evidence>
<dbReference type="OrthoDB" id="8547412at2"/>
<accession>A0A1Q2HQM1</accession>
<dbReference type="RefSeq" id="WP_077540276.1">
    <property type="nucleotide sequence ID" value="NZ_CP019633.1"/>
</dbReference>
<reference evidence="2" key="1">
    <citation type="submission" date="2017-02" db="EMBL/GenBank/DDBJ databases">
        <title>Comparative genomics and description of representatives of a novel lineage of planctomycetes thriving in anoxic sediments.</title>
        <authorList>
            <person name="Spring S."/>
            <person name="Bunk B."/>
            <person name="Sproer C."/>
            <person name="Klenk H.-P."/>
        </authorList>
    </citation>
    <scope>NUCLEOTIDE SEQUENCE [LARGE SCALE GENOMIC DNA]</scope>
    <source>
        <strain evidence="2">L21-RPul-D3</strain>
    </source>
</reference>
<name>A0A1Q2HQM1_9BACT</name>